<proteinExistence type="predicted"/>
<reference evidence="2" key="1">
    <citation type="journal article" date="2008" name="Nat. Genet.">
        <title>The Pristionchus pacificus genome provides a unique perspective on nematode lifestyle and parasitism.</title>
        <authorList>
            <person name="Dieterich C."/>
            <person name="Clifton S.W."/>
            <person name="Schuster L.N."/>
            <person name="Chinwalla A."/>
            <person name="Delehaunty K."/>
            <person name="Dinkelacker I."/>
            <person name="Fulton L."/>
            <person name="Fulton R."/>
            <person name="Godfrey J."/>
            <person name="Minx P."/>
            <person name="Mitreva M."/>
            <person name="Roeseler W."/>
            <person name="Tian H."/>
            <person name="Witte H."/>
            <person name="Yang S.P."/>
            <person name="Wilson R.K."/>
            <person name="Sommer R.J."/>
        </authorList>
    </citation>
    <scope>NUCLEOTIDE SEQUENCE [LARGE SCALE GENOMIC DNA]</scope>
    <source>
        <strain evidence="2">PS312</strain>
    </source>
</reference>
<sequence length="65" mass="7184">MSLYLVVLLLCNFVVIQIGATYVPQCDEALSKASCVACTEDVVTKERHTAVMTEINLTNDFTVMQ</sequence>
<dbReference type="Proteomes" id="UP000005239">
    <property type="component" value="Unassembled WGS sequence"/>
</dbReference>
<dbReference type="AlphaFoldDB" id="A0A454Y686"/>
<organism evidence="1 2">
    <name type="scientific">Pristionchus pacificus</name>
    <name type="common">Parasitic nematode worm</name>
    <dbReference type="NCBI Taxonomy" id="54126"/>
    <lineage>
        <taxon>Eukaryota</taxon>
        <taxon>Metazoa</taxon>
        <taxon>Ecdysozoa</taxon>
        <taxon>Nematoda</taxon>
        <taxon>Chromadorea</taxon>
        <taxon>Rhabditida</taxon>
        <taxon>Rhabditina</taxon>
        <taxon>Diplogasteromorpha</taxon>
        <taxon>Diplogasteroidea</taxon>
        <taxon>Neodiplogasteridae</taxon>
        <taxon>Pristionchus</taxon>
    </lineage>
</organism>
<dbReference type="EnsemblMetazoa" id="PPA01209.1">
    <property type="protein sequence ID" value="PPA01209.1"/>
    <property type="gene ID" value="WBGene00090763"/>
</dbReference>
<evidence type="ECO:0000313" key="2">
    <source>
        <dbReference type="Proteomes" id="UP000005239"/>
    </source>
</evidence>
<accession>A0A454Y686</accession>
<reference evidence="1" key="2">
    <citation type="submission" date="2022-06" db="UniProtKB">
        <authorList>
            <consortium name="EnsemblMetazoa"/>
        </authorList>
    </citation>
    <scope>IDENTIFICATION</scope>
    <source>
        <strain evidence="1">PS312</strain>
    </source>
</reference>
<evidence type="ECO:0000313" key="1">
    <source>
        <dbReference type="EnsemblMetazoa" id="PPA01209.1"/>
    </source>
</evidence>
<protein>
    <submittedName>
        <fullName evidence="1">Uncharacterized protein</fullName>
    </submittedName>
</protein>
<keyword evidence="2" id="KW-1185">Reference proteome</keyword>
<accession>A0A8R1U491</accession>
<name>A0A454Y686_PRIPA</name>
<gene>
    <name evidence="1" type="primary">WBGene00090763</name>
</gene>